<evidence type="ECO:0000256" key="2">
    <source>
        <dbReference type="ARBA" id="ARBA00022516"/>
    </source>
</evidence>
<evidence type="ECO:0000256" key="3">
    <source>
        <dbReference type="ARBA" id="ARBA00022679"/>
    </source>
</evidence>
<feature type="domain" description="GHMP kinase C-terminal" evidence="11">
    <location>
        <begin position="226"/>
        <end position="302"/>
    </location>
</feature>
<keyword evidence="8" id="KW-0443">Lipid metabolism</keyword>
<evidence type="ECO:0000256" key="8">
    <source>
        <dbReference type="ARBA" id="ARBA00023098"/>
    </source>
</evidence>
<dbReference type="Gene3D" id="3.30.70.890">
    <property type="entry name" value="GHMP kinase, C-terminal domain"/>
    <property type="match status" value="1"/>
</dbReference>
<dbReference type="Proteomes" id="UP000294321">
    <property type="component" value="Chromosome"/>
</dbReference>
<organism evidence="12 13">
    <name type="scientific">Acetilactobacillus jinshanensis</name>
    <dbReference type="NCBI Taxonomy" id="1720083"/>
    <lineage>
        <taxon>Bacteria</taxon>
        <taxon>Bacillati</taxon>
        <taxon>Bacillota</taxon>
        <taxon>Bacilli</taxon>
        <taxon>Lactobacillales</taxon>
        <taxon>Lactobacillaceae</taxon>
        <taxon>Acetilactobacillus</taxon>
    </lineage>
</organism>
<dbReference type="GO" id="GO:0005524">
    <property type="term" value="F:ATP binding"/>
    <property type="evidence" value="ECO:0007669"/>
    <property type="project" value="UniProtKB-KW"/>
</dbReference>
<proteinExistence type="predicted"/>
<dbReference type="PANTHER" id="PTHR43290">
    <property type="entry name" value="MEVALONATE KINASE"/>
    <property type="match status" value="1"/>
</dbReference>
<keyword evidence="5 12" id="KW-0418">Kinase</keyword>
<evidence type="ECO:0000313" key="12">
    <source>
        <dbReference type="EMBL" id="QBP18553.1"/>
    </source>
</evidence>
<dbReference type="SUPFAM" id="SSF54211">
    <property type="entry name" value="Ribosomal protein S5 domain 2-like"/>
    <property type="match status" value="1"/>
</dbReference>
<dbReference type="Gene3D" id="3.30.230.10">
    <property type="match status" value="1"/>
</dbReference>
<dbReference type="InterPro" id="IPR006205">
    <property type="entry name" value="Mev_gal_kin"/>
</dbReference>
<dbReference type="OrthoDB" id="9764892at2"/>
<keyword evidence="13" id="KW-1185">Reference proteome</keyword>
<accession>A0A4P6ZLT2</accession>
<feature type="domain" description="GHMP kinase N-terminal" evidence="10">
    <location>
        <begin position="80"/>
        <end position="155"/>
    </location>
</feature>
<comment type="pathway">
    <text evidence="9">Isoprenoid biosynthesis; isopentenyl diphosphate biosynthesis via mevalonate pathway; isopentenyl diphosphate from (R)-mevalonate: step 1/3.</text>
</comment>
<keyword evidence="1" id="KW-0963">Cytoplasm</keyword>
<keyword evidence="2" id="KW-0444">Lipid biosynthesis</keyword>
<dbReference type="PRINTS" id="PR00959">
    <property type="entry name" value="MEVGALKINASE"/>
</dbReference>
<sequence length="320" mass="34112">MIFLLHQAIGKSHAKIILMGEHSAVYGEPAVVLPISNVGMTVTIKPTLNNRILQCKYFIGSIEKAPSNMLGTQRLIQSLLTRFHQTNATFSMQIESTIPSERGMGSSAATAVAVTRALYKYFKQPLTHTQLLKDANIEEKITHGNPSGMDAATTAASQPVWFTKGQPIQSTSINLDGELVIADSGVKGRTDIAVNSVHEKVVNDPTFGKTHIQGLGRLAKDAKQRLANNQIVQLGQDMSNAQYHLAKLGVSCDPLDNLIHTAKANGAYGAKLTGSGLGGCMIALVKDDAQAKKVSKALLKAGAVDTWLQPFSLASGGQNA</sequence>
<dbReference type="InterPro" id="IPR014721">
    <property type="entry name" value="Ribsml_uS5_D2-typ_fold_subgr"/>
</dbReference>
<dbReference type="PANTHER" id="PTHR43290:SF2">
    <property type="entry name" value="MEVALONATE KINASE"/>
    <property type="match status" value="1"/>
</dbReference>
<keyword evidence="7" id="KW-0460">Magnesium</keyword>
<dbReference type="Pfam" id="PF00288">
    <property type="entry name" value="GHMP_kinases_N"/>
    <property type="match status" value="1"/>
</dbReference>
<keyword evidence="6" id="KW-0067">ATP-binding</keyword>
<dbReference type="GO" id="GO:0004496">
    <property type="term" value="F:mevalonate kinase activity"/>
    <property type="evidence" value="ECO:0007669"/>
    <property type="project" value="UniProtKB-EC"/>
</dbReference>
<dbReference type="InterPro" id="IPR013750">
    <property type="entry name" value="GHMP_kinase_C_dom"/>
</dbReference>
<dbReference type="InterPro" id="IPR036554">
    <property type="entry name" value="GHMP_kinase_C_sf"/>
</dbReference>
<dbReference type="KEGG" id="lji:ELX58_05290"/>
<protein>
    <submittedName>
        <fullName evidence="12">Mevalonate kinase</fullName>
        <ecNumber evidence="12">2.7.1.36</ecNumber>
    </submittedName>
</protein>
<name>A0A4P6ZLT2_9LACO</name>
<evidence type="ECO:0000256" key="1">
    <source>
        <dbReference type="ARBA" id="ARBA00022490"/>
    </source>
</evidence>
<dbReference type="EC" id="2.7.1.36" evidence="12"/>
<keyword evidence="3 12" id="KW-0808">Transferase</keyword>
<evidence type="ECO:0000256" key="9">
    <source>
        <dbReference type="ARBA" id="ARBA00029438"/>
    </source>
</evidence>
<gene>
    <name evidence="12" type="primary">mvk</name>
    <name evidence="12" type="ORF">ELX58_05290</name>
</gene>
<dbReference type="AlphaFoldDB" id="A0A4P6ZLT2"/>
<evidence type="ECO:0000259" key="10">
    <source>
        <dbReference type="Pfam" id="PF00288"/>
    </source>
</evidence>
<dbReference type="GO" id="GO:0019287">
    <property type="term" value="P:isopentenyl diphosphate biosynthetic process, mevalonate pathway"/>
    <property type="evidence" value="ECO:0007669"/>
    <property type="project" value="UniProtKB-UniPathway"/>
</dbReference>
<dbReference type="GO" id="GO:0005829">
    <property type="term" value="C:cytosol"/>
    <property type="evidence" value="ECO:0007669"/>
    <property type="project" value="TreeGrafter"/>
</dbReference>
<evidence type="ECO:0000259" key="11">
    <source>
        <dbReference type="Pfam" id="PF08544"/>
    </source>
</evidence>
<evidence type="ECO:0000256" key="5">
    <source>
        <dbReference type="ARBA" id="ARBA00022777"/>
    </source>
</evidence>
<dbReference type="EMBL" id="CP034726">
    <property type="protein sequence ID" value="QBP18553.1"/>
    <property type="molecule type" value="Genomic_DNA"/>
</dbReference>
<evidence type="ECO:0000313" key="13">
    <source>
        <dbReference type="Proteomes" id="UP000294321"/>
    </source>
</evidence>
<dbReference type="InterPro" id="IPR020568">
    <property type="entry name" value="Ribosomal_Su5_D2-typ_SF"/>
</dbReference>
<dbReference type="Pfam" id="PF08544">
    <property type="entry name" value="GHMP_kinases_C"/>
    <property type="match status" value="1"/>
</dbReference>
<dbReference type="InterPro" id="IPR006204">
    <property type="entry name" value="GHMP_kinase_N_dom"/>
</dbReference>
<keyword evidence="4" id="KW-0547">Nucleotide-binding</keyword>
<dbReference type="UniPathway" id="UPA00057">
    <property type="reaction ID" value="UER00098"/>
</dbReference>
<evidence type="ECO:0000256" key="7">
    <source>
        <dbReference type="ARBA" id="ARBA00022842"/>
    </source>
</evidence>
<evidence type="ECO:0000256" key="4">
    <source>
        <dbReference type="ARBA" id="ARBA00022741"/>
    </source>
</evidence>
<dbReference type="NCBIfam" id="TIGR00549">
    <property type="entry name" value="mevalon_kin"/>
    <property type="match status" value="1"/>
</dbReference>
<evidence type="ECO:0000256" key="6">
    <source>
        <dbReference type="ARBA" id="ARBA00022840"/>
    </source>
</evidence>
<reference evidence="13" key="1">
    <citation type="submission" date="2018-12" db="EMBL/GenBank/DDBJ databases">
        <title>A new species of lactobacillus.</title>
        <authorList>
            <person name="Jian Y."/>
            <person name="Xin L."/>
            <person name="Hong Z.J."/>
            <person name="Ming L.Z."/>
            <person name="Hong X.Z."/>
        </authorList>
    </citation>
    <scope>NUCLEOTIDE SEQUENCE [LARGE SCALE GENOMIC DNA]</scope>
    <source>
        <strain evidence="13">HSLZ-75</strain>
    </source>
</reference>
<dbReference type="SUPFAM" id="SSF55060">
    <property type="entry name" value="GHMP Kinase, C-terminal domain"/>
    <property type="match status" value="1"/>
</dbReference>